<name>A0A8J5SDT9_ZIZPA</name>
<dbReference type="OrthoDB" id="696557at2759"/>
<protein>
    <submittedName>
        <fullName evidence="1">Uncharacterized protein</fullName>
    </submittedName>
</protein>
<dbReference type="EMBL" id="JAAALK010000286">
    <property type="protein sequence ID" value="KAG8061162.1"/>
    <property type="molecule type" value="Genomic_DNA"/>
</dbReference>
<dbReference type="Proteomes" id="UP000729402">
    <property type="component" value="Unassembled WGS sequence"/>
</dbReference>
<dbReference type="AlphaFoldDB" id="A0A8J5SDT9"/>
<reference evidence="1" key="1">
    <citation type="journal article" date="2021" name="bioRxiv">
        <title>Whole Genome Assembly and Annotation of Northern Wild Rice, Zizania palustris L., Supports a Whole Genome Duplication in the Zizania Genus.</title>
        <authorList>
            <person name="Haas M."/>
            <person name="Kono T."/>
            <person name="Macchietto M."/>
            <person name="Millas R."/>
            <person name="McGilp L."/>
            <person name="Shao M."/>
            <person name="Duquette J."/>
            <person name="Hirsch C.N."/>
            <person name="Kimball J."/>
        </authorList>
    </citation>
    <scope>NUCLEOTIDE SEQUENCE</scope>
    <source>
        <tissue evidence="1">Fresh leaf tissue</tissue>
    </source>
</reference>
<reference evidence="1" key="2">
    <citation type="submission" date="2021-02" db="EMBL/GenBank/DDBJ databases">
        <authorList>
            <person name="Kimball J.A."/>
            <person name="Haas M.W."/>
            <person name="Macchietto M."/>
            <person name="Kono T."/>
            <person name="Duquette J."/>
            <person name="Shao M."/>
        </authorList>
    </citation>
    <scope>NUCLEOTIDE SEQUENCE</scope>
    <source>
        <tissue evidence="1">Fresh leaf tissue</tissue>
    </source>
</reference>
<proteinExistence type="predicted"/>
<organism evidence="1 2">
    <name type="scientific">Zizania palustris</name>
    <name type="common">Northern wild rice</name>
    <dbReference type="NCBI Taxonomy" id="103762"/>
    <lineage>
        <taxon>Eukaryota</taxon>
        <taxon>Viridiplantae</taxon>
        <taxon>Streptophyta</taxon>
        <taxon>Embryophyta</taxon>
        <taxon>Tracheophyta</taxon>
        <taxon>Spermatophyta</taxon>
        <taxon>Magnoliopsida</taxon>
        <taxon>Liliopsida</taxon>
        <taxon>Poales</taxon>
        <taxon>Poaceae</taxon>
        <taxon>BOP clade</taxon>
        <taxon>Oryzoideae</taxon>
        <taxon>Oryzeae</taxon>
        <taxon>Zizaniinae</taxon>
        <taxon>Zizania</taxon>
    </lineage>
</organism>
<keyword evidence="2" id="KW-1185">Reference proteome</keyword>
<accession>A0A8J5SDT9</accession>
<evidence type="ECO:0000313" key="1">
    <source>
        <dbReference type="EMBL" id="KAG8061162.1"/>
    </source>
</evidence>
<evidence type="ECO:0000313" key="2">
    <source>
        <dbReference type="Proteomes" id="UP000729402"/>
    </source>
</evidence>
<sequence>MQCKNQTSDLPTGGLKFRCHKRVYLQQPGRVIRSKKSIAQPDASLTPEGDGLALHDDHIDMATKDVIFQHDDNIDMTIEDAIFSIMTTLT</sequence>
<comment type="caution">
    <text evidence="1">The sequence shown here is derived from an EMBL/GenBank/DDBJ whole genome shotgun (WGS) entry which is preliminary data.</text>
</comment>
<gene>
    <name evidence="1" type="ORF">GUJ93_ZPchr0003g18529</name>
</gene>